<dbReference type="InterPro" id="IPR006901">
    <property type="entry name" value="TrmK"/>
</dbReference>
<protein>
    <submittedName>
        <fullName evidence="1">SAM-dependent methyltransferase</fullName>
    </submittedName>
</protein>
<dbReference type="SUPFAM" id="SSF53335">
    <property type="entry name" value="S-adenosyl-L-methionine-dependent methyltransferases"/>
    <property type="match status" value="1"/>
</dbReference>
<dbReference type="OrthoDB" id="5881184at2"/>
<sequence>MDISKRLEFIANHIDKCESIIDVGTDHGYIPIYAVKKGLCNKAIASDINKDPVKKAQLNVALEGLSKKIDVRLGGGLQTVDIKEVEGVVIAGMGGNLIRDILEHDKRKLPFYKFLILQPAQNPEVLREYLYNNGYEILEEDLCFDEGIYYELFRVRKNSKENMKLDPIYYEFSPVLLKDKHPLMIGYLKEKEEKYNRIVSFIKEDSESAIRRKKEVQDKLNEIKRFIEEVK</sequence>
<dbReference type="Gene3D" id="3.40.50.150">
    <property type="entry name" value="Vaccinia Virus protein VP39"/>
    <property type="match status" value="1"/>
</dbReference>
<keyword evidence="1" id="KW-0808">Transferase</keyword>
<dbReference type="RefSeq" id="WP_055253584.1">
    <property type="nucleotide sequence ID" value="NZ_CYZW01000002.1"/>
</dbReference>
<proteinExistence type="predicted"/>
<evidence type="ECO:0000313" key="1">
    <source>
        <dbReference type="EMBL" id="OBY12295.1"/>
    </source>
</evidence>
<name>A0A174APK1_9CLOT</name>
<organism evidence="1 2">
    <name type="scientific">Clostridium paraputrificum</name>
    <dbReference type="NCBI Taxonomy" id="29363"/>
    <lineage>
        <taxon>Bacteria</taxon>
        <taxon>Bacillati</taxon>
        <taxon>Bacillota</taxon>
        <taxon>Clostridia</taxon>
        <taxon>Eubacteriales</taxon>
        <taxon>Clostridiaceae</taxon>
        <taxon>Clostridium</taxon>
    </lineage>
</organism>
<evidence type="ECO:0000313" key="2">
    <source>
        <dbReference type="Proteomes" id="UP000092714"/>
    </source>
</evidence>
<dbReference type="PANTHER" id="PTHR38451">
    <property type="entry name" value="TRNA (ADENINE(22)-N(1))-METHYLTRANSFERASE"/>
    <property type="match status" value="1"/>
</dbReference>
<dbReference type="GO" id="GO:0032259">
    <property type="term" value="P:methylation"/>
    <property type="evidence" value="ECO:0007669"/>
    <property type="project" value="UniProtKB-KW"/>
</dbReference>
<dbReference type="eggNOG" id="COG2384">
    <property type="taxonomic scope" value="Bacteria"/>
</dbReference>
<dbReference type="PANTHER" id="PTHR38451:SF1">
    <property type="entry name" value="TRNA (ADENINE(22)-N(1))-METHYLTRANSFERASE"/>
    <property type="match status" value="1"/>
</dbReference>
<dbReference type="PIRSF" id="PIRSF018637">
    <property type="entry name" value="TrmK"/>
    <property type="match status" value="1"/>
</dbReference>
<dbReference type="Pfam" id="PF04816">
    <property type="entry name" value="TrmK"/>
    <property type="match status" value="1"/>
</dbReference>
<dbReference type="AlphaFoldDB" id="A0A174APK1"/>
<dbReference type="EMBL" id="MAPZ01000009">
    <property type="protein sequence ID" value="OBY12295.1"/>
    <property type="molecule type" value="Genomic_DNA"/>
</dbReference>
<comment type="caution">
    <text evidence="1">The sequence shown here is derived from an EMBL/GenBank/DDBJ whole genome shotgun (WGS) entry which is preliminary data.</text>
</comment>
<dbReference type="GO" id="GO:0160105">
    <property type="term" value="F:tRNA (adenine(22)-N1)-methyltransferase activity"/>
    <property type="evidence" value="ECO:0007669"/>
    <property type="project" value="InterPro"/>
</dbReference>
<reference evidence="1 2" key="1">
    <citation type="submission" date="2016-06" db="EMBL/GenBank/DDBJ databases">
        <authorList>
            <person name="Kjaerup R.B."/>
            <person name="Dalgaard T.S."/>
            <person name="Juul-Madsen H.R."/>
        </authorList>
    </citation>
    <scope>NUCLEOTIDE SEQUENCE [LARGE SCALE GENOMIC DNA]</scope>
    <source>
        <strain evidence="1 2">373-A1</strain>
    </source>
</reference>
<keyword evidence="2" id="KW-1185">Reference proteome</keyword>
<keyword evidence="1" id="KW-0489">Methyltransferase</keyword>
<accession>A0A174APK1</accession>
<gene>
    <name evidence="1" type="ORF">CP373A1_01495</name>
</gene>
<dbReference type="Proteomes" id="UP000092714">
    <property type="component" value="Unassembled WGS sequence"/>
</dbReference>
<dbReference type="InterPro" id="IPR029063">
    <property type="entry name" value="SAM-dependent_MTases_sf"/>
</dbReference>